<comment type="caution">
    <text evidence="2">The sequence shown here is derived from an EMBL/GenBank/DDBJ whole genome shotgun (WGS) entry which is preliminary data.</text>
</comment>
<name>A0A2S8F0E3_9BACT</name>
<dbReference type="Gene3D" id="2.60.40.10">
    <property type="entry name" value="Immunoglobulins"/>
    <property type="match status" value="2"/>
</dbReference>
<evidence type="ECO:0000259" key="1">
    <source>
        <dbReference type="Pfam" id="PF19077"/>
    </source>
</evidence>
<dbReference type="RefSeq" id="WP_158261392.1">
    <property type="nucleotide sequence ID" value="NZ_PUIA01000075.1"/>
</dbReference>
<evidence type="ECO:0000313" key="3">
    <source>
        <dbReference type="Proteomes" id="UP000240009"/>
    </source>
</evidence>
<proteinExistence type="predicted"/>
<dbReference type="OrthoDB" id="222299at2"/>
<dbReference type="Pfam" id="PF19077">
    <property type="entry name" value="Big_13"/>
    <property type="match status" value="1"/>
</dbReference>
<dbReference type="InterPro" id="IPR044016">
    <property type="entry name" value="Big_13"/>
</dbReference>
<evidence type="ECO:0000313" key="2">
    <source>
        <dbReference type="EMBL" id="PQO25603.1"/>
    </source>
</evidence>
<dbReference type="InterPro" id="IPR013783">
    <property type="entry name" value="Ig-like_fold"/>
</dbReference>
<feature type="non-terminal residue" evidence="2">
    <location>
        <position position="169"/>
    </location>
</feature>
<dbReference type="AlphaFoldDB" id="A0A2S8F0E3"/>
<accession>A0A2S8F0E3</accession>
<gene>
    <name evidence="2" type="ORF">C5Y96_23740</name>
</gene>
<reference evidence="2 3" key="1">
    <citation type="submission" date="2018-02" db="EMBL/GenBank/DDBJ databases">
        <title>Comparative genomes isolates from brazilian mangrove.</title>
        <authorList>
            <person name="Araujo J.E."/>
            <person name="Taketani R.G."/>
            <person name="Silva M.C.P."/>
            <person name="Loureco M.V."/>
            <person name="Andreote F.D."/>
        </authorList>
    </citation>
    <scope>NUCLEOTIDE SEQUENCE [LARGE SCALE GENOMIC DNA]</scope>
    <source>
        <strain evidence="2 3">HEX-2 MGV</strain>
    </source>
</reference>
<dbReference type="Proteomes" id="UP000240009">
    <property type="component" value="Unassembled WGS sequence"/>
</dbReference>
<sequence>EFLLYDSSVDGAIPPANLVDGLTDLTLLTRETAVLPDGRYNFKLEVGDRAGNISFDYLLNVTIDTVAPLGDAPDLLASSDSGMFDNDWVTNVDTPTFNGTGEVNSTVFLYANDELVGQTIVNADGTWNIETTALEDGVYTISTVYEDLAGNRSDAQVADMQLEVDTYVP</sequence>
<organism evidence="2 3">
    <name type="scientific">Blastopirellula marina</name>
    <dbReference type="NCBI Taxonomy" id="124"/>
    <lineage>
        <taxon>Bacteria</taxon>
        <taxon>Pseudomonadati</taxon>
        <taxon>Planctomycetota</taxon>
        <taxon>Planctomycetia</taxon>
        <taxon>Pirellulales</taxon>
        <taxon>Pirellulaceae</taxon>
        <taxon>Blastopirellula</taxon>
    </lineage>
</organism>
<dbReference type="EMBL" id="PUIA01000075">
    <property type="protein sequence ID" value="PQO25603.1"/>
    <property type="molecule type" value="Genomic_DNA"/>
</dbReference>
<feature type="domain" description="Bacterial Ig-like" evidence="1">
    <location>
        <begin position="73"/>
        <end position="166"/>
    </location>
</feature>
<feature type="non-terminal residue" evidence="2">
    <location>
        <position position="1"/>
    </location>
</feature>
<protein>
    <recommendedName>
        <fullName evidence="1">Bacterial Ig-like domain-containing protein</fullName>
    </recommendedName>
</protein>